<evidence type="ECO:0000313" key="3">
    <source>
        <dbReference type="Proteomes" id="UP000799764"/>
    </source>
</evidence>
<reference evidence="2" key="1">
    <citation type="journal article" date="2020" name="Stud. Mycol.">
        <title>101 Dothideomycetes genomes: a test case for predicting lifestyles and emergence of pathogens.</title>
        <authorList>
            <person name="Haridas S."/>
            <person name="Albert R."/>
            <person name="Binder M."/>
            <person name="Bloem J."/>
            <person name="Labutti K."/>
            <person name="Salamov A."/>
            <person name="Andreopoulos B."/>
            <person name="Baker S."/>
            <person name="Barry K."/>
            <person name="Bills G."/>
            <person name="Bluhm B."/>
            <person name="Cannon C."/>
            <person name="Castanera R."/>
            <person name="Culley D."/>
            <person name="Daum C."/>
            <person name="Ezra D."/>
            <person name="Gonzalez J."/>
            <person name="Henrissat B."/>
            <person name="Kuo A."/>
            <person name="Liang C."/>
            <person name="Lipzen A."/>
            <person name="Lutzoni F."/>
            <person name="Magnuson J."/>
            <person name="Mondo S."/>
            <person name="Nolan M."/>
            <person name="Ohm R."/>
            <person name="Pangilinan J."/>
            <person name="Park H.-J."/>
            <person name="Ramirez L."/>
            <person name="Alfaro M."/>
            <person name="Sun H."/>
            <person name="Tritt A."/>
            <person name="Yoshinaga Y."/>
            <person name="Zwiers L.-H."/>
            <person name="Turgeon B."/>
            <person name="Goodwin S."/>
            <person name="Spatafora J."/>
            <person name="Crous P."/>
            <person name="Grigoriev I."/>
        </authorList>
    </citation>
    <scope>NUCLEOTIDE SEQUENCE</scope>
    <source>
        <strain evidence="2">CBS 690.94</strain>
    </source>
</reference>
<gene>
    <name evidence="2" type="ORF">P171DRAFT_224264</name>
</gene>
<evidence type="ECO:0000256" key="1">
    <source>
        <dbReference type="SAM" id="MobiDB-lite"/>
    </source>
</evidence>
<name>A0A9P4UD33_9PLEO</name>
<dbReference type="AlphaFoldDB" id="A0A9P4UD33"/>
<proteinExistence type="predicted"/>
<dbReference type="Proteomes" id="UP000799764">
    <property type="component" value="Unassembled WGS sequence"/>
</dbReference>
<feature type="region of interest" description="Disordered" evidence="1">
    <location>
        <begin position="121"/>
        <end position="152"/>
    </location>
</feature>
<organism evidence="2 3">
    <name type="scientific">Karstenula rhodostoma CBS 690.94</name>
    <dbReference type="NCBI Taxonomy" id="1392251"/>
    <lineage>
        <taxon>Eukaryota</taxon>
        <taxon>Fungi</taxon>
        <taxon>Dikarya</taxon>
        <taxon>Ascomycota</taxon>
        <taxon>Pezizomycotina</taxon>
        <taxon>Dothideomycetes</taxon>
        <taxon>Pleosporomycetidae</taxon>
        <taxon>Pleosporales</taxon>
        <taxon>Massarineae</taxon>
        <taxon>Didymosphaeriaceae</taxon>
        <taxon>Karstenula</taxon>
    </lineage>
</organism>
<keyword evidence="3" id="KW-1185">Reference proteome</keyword>
<evidence type="ECO:0000313" key="2">
    <source>
        <dbReference type="EMBL" id="KAF2447394.1"/>
    </source>
</evidence>
<protein>
    <submittedName>
        <fullName evidence="2">Uncharacterized protein</fullName>
    </submittedName>
</protein>
<accession>A0A9P4UD33</accession>
<dbReference type="EMBL" id="MU001496">
    <property type="protein sequence ID" value="KAF2447394.1"/>
    <property type="molecule type" value="Genomic_DNA"/>
</dbReference>
<comment type="caution">
    <text evidence="2">The sequence shown here is derived from an EMBL/GenBank/DDBJ whole genome shotgun (WGS) entry which is preliminary data.</text>
</comment>
<sequence>MVLCMGLEALDLHIALHIRDARGPGPPAIAWNMDGMRVRGRAPQRATRGCRHSCLMGMGGHGMGGQGMDMGRAGQGMEFGLLISNGVSGRPSRADGRRVSVPWQARWLLLATSGSGAHGIPVCDSREARSSSNNTIHEPWMGGRRRHDSEQHPSLWLPQASAGWTGMRWWPRLAFAPIARRIRYRSI</sequence>